<accession>A0ACC2ANM9</accession>
<evidence type="ECO:0000313" key="2">
    <source>
        <dbReference type="Proteomes" id="UP001162992"/>
    </source>
</evidence>
<keyword evidence="2" id="KW-1185">Reference proteome</keyword>
<evidence type="ECO:0000313" key="1">
    <source>
        <dbReference type="EMBL" id="KAJ7519105.1"/>
    </source>
</evidence>
<gene>
    <name evidence="1" type="ORF">O6H91_20G022900</name>
</gene>
<reference evidence="2" key="1">
    <citation type="journal article" date="2024" name="Proc. Natl. Acad. Sci. U.S.A.">
        <title>Extraordinary preservation of gene collinearity over three hundred million years revealed in homosporous lycophytes.</title>
        <authorList>
            <person name="Li C."/>
            <person name="Wickell D."/>
            <person name="Kuo L.Y."/>
            <person name="Chen X."/>
            <person name="Nie B."/>
            <person name="Liao X."/>
            <person name="Peng D."/>
            <person name="Ji J."/>
            <person name="Jenkins J."/>
            <person name="Williams M."/>
            <person name="Shu S."/>
            <person name="Plott C."/>
            <person name="Barry K."/>
            <person name="Rajasekar S."/>
            <person name="Grimwood J."/>
            <person name="Han X."/>
            <person name="Sun S."/>
            <person name="Hou Z."/>
            <person name="He W."/>
            <person name="Dai G."/>
            <person name="Sun C."/>
            <person name="Schmutz J."/>
            <person name="Leebens-Mack J.H."/>
            <person name="Li F.W."/>
            <person name="Wang L."/>
        </authorList>
    </citation>
    <scope>NUCLEOTIDE SEQUENCE [LARGE SCALE GENOMIC DNA]</scope>
    <source>
        <strain evidence="2">cv. PW_Plant_1</strain>
    </source>
</reference>
<sequence>MLNFTQKKTSQAQTMDACSVLDGLASNVKTLIDLLPPEDKEVFAYLITRPSEDVNVERVLQGRFWKSKANPQPKSPQQSHFPIHSGKDYRKAGSIKKKGNHEPSFGCDCFQCYMFHWSRWDSSPNRGLIHEAILLNESAGTSKVQGTIDDRAEWERQHGFECYEEKARNSTLSSKSKEIEVNALCLEESPTFKPDELVDVARQVAVDQDILKYPCNKIAPERITAMEVVIDERNSQRQGSLVISPHRDPSREENKLQKKKTPKKIKIAVKGSAGQRQEMHHHSSSVQKSKGELPAKYRTKQVAPIYDKDGCAAETSSTESEANKLPEEIADTKGDEAGKAQKSLTHVLSETWSFVADRLFALWYPRRRRRVPVF</sequence>
<proteinExistence type="predicted"/>
<organism evidence="1 2">
    <name type="scientific">Diphasiastrum complanatum</name>
    <name type="common">Issler's clubmoss</name>
    <name type="synonym">Lycopodium complanatum</name>
    <dbReference type="NCBI Taxonomy" id="34168"/>
    <lineage>
        <taxon>Eukaryota</taxon>
        <taxon>Viridiplantae</taxon>
        <taxon>Streptophyta</taxon>
        <taxon>Embryophyta</taxon>
        <taxon>Tracheophyta</taxon>
        <taxon>Lycopodiopsida</taxon>
        <taxon>Lycopodiales</taxon>
        <taxon>Lycopodiaceae</taxon>
        <taxon>Lycopodioideae</taxon>
        <taxon>Diphasiastrum</taxon>
    </lineage>
</organism>
<name>A0ACC2ANM9_DIPCM</name>
<comment type="caution">
    <text evidence="1">The sequence shown here is derived from an EMBL/GenBank/DDBJ whole genome shotgun (WGS) entry which is preliminary data.</text>
</comment>
<dbReference type="EMBL" id="CM055111">
    <property type="protein sequence ID" value="KAJ7519105.1"/>
    <property type="molecule type" value="Genomic_DNA"/>
</dbReference>
<dbReference type="Proteomes" id="UP001162992">
    <property type="component" value="Chromosome 20"/>
</dbReference>
<protein>
    <submittedName>
        <fullName evidence="1">Uncharacterized protein</fullName>
    </submittedName>
</protein>